<dbReference type="Pfam" id="PF00383">
    <property type="entry name" value="dCMP_cyt_deam_1"/>
    <property type="match status" value="1"/>
</dbReference>
<evidence type="ECO:0000313" key="3">
    <source>
        <dbReference type="EMBL" id="QPI16606.1"/>
    </source>
</evidence>
<accession>A0A7S9SUK0</accession>
<dbReference type="EMBL" id="MW030587">
    <property type="protein sequence ID" value="QPI16606.1"/>
    <property type="molecule type" value="Genomic_DNA"/>
</dbReference>
<evidence type="ECO:0000256" key="1">
    <source>
        <dbReference type="SAM" id="MobiDB-lite"/>
    </source>
</evidence>
<dbReference type="EC" id="3.5.4.33" evidence="3"/>
<evidence type="ECO:0000259" key="2">
    <source>
        <dbReference type="PROSITE" id="PS51747"/>
    </source>
</evidence>
<sequence>MVDVLNAQTRQSSMLRTSGTLSTKRKKYKDGTESFNEKELGCFTSKYFECNDNMVARFSSEKQKEYLSIAAKIAEKSPMYPHKHGSIIVYKDKIIASGYNYYMGDFSIHAEVAAISKIKKKQKHILRDCDIYVVRIGPKSFNNPLKYSRPCPNCQDTIIKNNIKNAYYSTSYEYDCIRSTIHKKNECECVFI</sequence>
<dbReference type="SUPFAM" id="SSF53927">
    <property type="entry name" value="Cytidine deaminase-like"/>
    <property type="match status" value="1"/>
</dbReference>
<proteinExistence type="predicted"/>
<keyword evidence="3" id="KW-0378">Hydrolase</keyword>
<reference evidence="3" key="1">
    <citation type="submission" date="2020-08" db="EMBL/GenBank/DDBJ databases">
        <title>Bridging the membrane lipid divide: bacteria of the FCB group superphylum have the potential to synthesize archaeal ether lipids.</title>
        <authorList>
            <person name="Villanueva L."/>
            <person name="von Meijenfeldt F.A.B."/>
            <person name="Westbye A.B."/>
            <person name="Yadav S."/>
            <person name="Hopmans E.C."/>
            <person name="Dutilh B.E."/>
            <person name="Sinninghe Damste J.S."/>
        </authorList>
    </citation>
    <scope>NUCLEOTIDE SEQUENCE</scope>
    <source>
        <strain evidence="3">NIOZ-UU159</strain>
    </source>
</reference>
<dbReference type="GO" id="GO:0052717">
    <property type="term" value="F:tRNA-specific adenosine-34 deaminase activity"/>
    <property type="evidence" value="ECO:0007669"/>
    <property type="project" value="UniProtKB-EC"/>
</dbReference>
<organism evidence="3">
    <name type="scientific">Virus NIOZ-UU159</name>
    <dbReference type="NCBI Taxonomy" id="2763270"/>
    <lineage>
        <taxon>Viruses</taxon>
    </lineage>
</organism>
<dbReference type="InterPro" id="IPR002125">
    <property type="entry name" value="CMP_dCMP_dom"/>
</dbReference>
<name>A0A7S9SUK0_9VIRU</name>
<feature type="domain" description="CMP/dCMP-type deaminase" evidence="2">
    <location>
        <begin position="61"/>
        <end position="192"/>
    </location>
</feature>
<feature type="region of interest" description="Disordered" evidence="1">
    <location>
        <begin position="1"/>
        <end position="21"/>
    </location>
</feature>
<dbReference type="PROSITE" id="PS51747">
    <property type="entry name" value="CYT_DCMP_DEAMINASES_2"/>
    <property type="match status" value="1"/>
</dbReference>
<gene>
    <name evidence="3" type="primary">tadA</name>
    <name evidence="3" type="ORF">NIOZUU159_00097</name>
</gene>
<protein>
    <submittedName>
        <fullName evidence="3">tRNA-specific adenosine deaminase</fullName>
        <ecNumber evidence="3">3.5.4.33</ecNumber>
    </submittedName>
</protein>
<dbReference type="InterPro" id="IPR016193">
    <property type="entry name" value="Cytidine_deaminase-like"/>
</dbReference>
<dbReference type="Gene3D" id="3.40.140.10">
    <property type="entry name" value="Cytidine Deaminase, domain 2"/>
    <property type="match status" value="1"/>
</dbReference>